<feature type="site" description="Part of a proton relay during catalysis" evidence="12">
    <location>
        <position position="48"/>
    </location>
</feature>
<feature type="active site" description="Schiff-base intermediate with substrate" evidence="12 14">
    <location>
        <position position="165"/>
    </location>
</feature>
<evidence type="ECO:0000256" key="2">
    <source>
        <dbReference type="ARBA" id="ARBA00005120"/>
    </source>
</evidence>
<keyword evidence="8 12" id="KW-0457">Lysine biosynthesis</keyword>
<dbReference type="EC" id="4.3.3.7" evidence="4 12"/>
<feature type="active site" description="Proton donor/acceptor" evidence="12 14">
    <location>
        <position position="137"/>
    </location>
</feature>
<evidence type="ECO:0000313" key="17">
    <source>
        <dbReference type="Proteomes" id="UP000824159"/>
    </source>
</evidence>
<evidence type="ECO:0000256" key="3">
    <source>
        <dbReference type="ARBA" id="ARBA00007592"/>
    </source>
</evidence>
<reference evidence="16" key="1">
    <citation type="submission" date="2020-10" db="EMBL/GenBank/DDBJ databases">
        <authorList>
            <person name="Gilroy R."/>
        </authorList>
    </citation>
    <scope>NUCLEOTIDE SEQUENCE</scope>
    <source>
        <strain evidence="16">CHK176-22527</strain>
    </source>
</reference>
<keyword evidence="9 12" id="KW-0456">Lyase</keyword>
<keyword evidence="6 12" id="KW-0028">Amino-acid biosynthesis</keyword>
<dbReference type="PRINTS" id="PR00146">
    <property type="entry name" value="DHPICSNTHASE"/>
</dbReference>
<evidence type="ECO:0000256" key="10">
    <source>
        <dbReference type="ARBA" id="ARBA00023270"/>
    </source>
</evidence>
<dbReference type="PROSITE" id="PS00666">
    <property type="entry name" value="DHDPS_2"/>
    <property type="match status" value="1"/>
</dbReference>
<evidence type="ECO:0000256" key="11">
    <source>
        <dbReference type="ARBA" id="ARBA00047836"/>
    </source>
</evidence>
<evidence type="ECO:0000256" key="8">
    <source>
        <dbReference type="ARBA" id="ARBA00023154"/>
    </source>
</evidence>
<dbReference type="PANTHER" id="PTHR12128">
    <property type="entry name" value="DIHYDRODIPICOLINATE SYNTHASE"/>
    <property type="match status" value="1"/>
</dbReference>
<comment type="pathway">
    <text evidence="2 12">Amino-acid biosynthesis; L-lysine biosynthesis via DAP pathway; (S)-tetrahydrodipicolinate from L-aspartate: step 3/4.</text>
</comment>
<dbReference type="HAMAP" id="MF_00418">
    <property type="entry name" value="DapA"/>
    <property type="match status" value="1"/>
</dbReference>
<dbReference type="SMART" id="SM01130">
    <property type="entry name" value="DHDPS"/>
    <property type="match status" value="1"/>
</dbReference>
<evidence type="ECO:0000256" key="13">
    <source>
        <dbReference type="PIRNR" id="PIRNR001365"/>
    </source>
</evidence>
<dbReference type="AlphaFoldDB" id="A0A9D1KTK2"/>
<evidence type="ECO:0000256" key="12">
    <source>
        <dbReference type="HAMAP-Rule" id="MF_00418"/>
    </source>
</evidence>
<sequence>MEVNMIRGSIVALITPFKDNGDVDYRKLAVLINWHIVKGTDAILVLGTTAETPALTEREQDLILQTAVEESRGRVPVIANSGGNNTQESVEKSMKYEEMGADALLAITPYYNKPNPTGMRSHFLKIADSVDVPVYIYNVPSRTGICISAEDVAELSAHENIAGIKEASGDMSYAAKLSTLIRDDFSIYSGNDDITIPLMSMGASGVISVWANIMPKEVHRMAWAYLEGRADEAKRIQLSNLNLINALFCETNPVPVKELMNMAGMDVGGCRLPLGPASRYNRRVLRNLAKAVGSIKPERELYK</sequence>
<evidence type="ECO:0000256" key="6">
    <source>
        <dbReference type="ARBA" id="ARBA00022605"/>
    </source>
</evidence>
<evidence type="ECO:0000256" key="1">
    <source>
        <dbReference type="ARBA" id="ARBA00003294"/>
    </source>
</evidence>
<feature type="site" description="Part of a proton relay during catalysis" evidence="12">
    <location>
        <position position="111"/>
    </location>
</feature>
<dbReference type="EMBL" id="DVLX01000020">
    <property type="protein sequence ID" value="HIT98901.1"/>
    <property type="molecule type" value="Genomic_DNA"/>
</dbReference>
<organism evidence="16 17">
    <name type="scientific">Candidatus Allocopromorpha excrementavium</name>
    <dbReference type="NCBI Taxonomy" id="2840741"/>
    <lineage>
        <taxon>Bacteria</taxon>
        <taxon>Bacillati</taxon>
        <taxon>Bacillota</taxon>
        <taxon>Clostridia</taxon>
        <taxon>Eubacteriales</taxon>
        <taxon>Eubacteriaceae</taxon>
        <taxon>Eubacteriaceae incertae sedis</taxon>
        <taxon>Candidatus Allocopromorpha</taxon>
    </lineage>
</organism>
<evidence type="ECO:0000256" key="4">
    <source>
        <dbReference type="ARBA" id="ARBA00012086"/>
    </source>
</evidence>
<dbReference type="InterPro" id="IPR013785">
    <property type="entry name" value="Aldolase_TIM"/>
</dbReference>
<dbReference type="SUPFAM" id="SSF51569">
    <property type="entry name" value="Aldolase"/>
    <property type="match status" value="1"/>
</dbReference>
<feature type="binding site" evidence="12 15">
    <location>
        <position position="49"/>
    </location>
    <ligand>
        <name>pyruvate</name>
        <dbReference type="ChEBI" id="CHEBI:15361"/>
    </ligand>
</feature>
<feature type="binding site" evidence="12 15">
    <location>
        <position position="207"/>
    </location>
    <ligand>
        <name>pyruvate</name>
        <dbReference type="ChEBI" id="CHEBI:15361"/>
    </ligand>
</feature>
<gene>
    <name evidence="12" type="primary">dapA</name>
    <name evidence="16" type="ORF">IAD12_01415</name>
</gene>
<name>A0A9D1KTK2_9FIRM</name>
<comment type="caution">
    <text evidence="16">The sequence shown here is derived from an EMBL/GenBank/DDBJ whole genome shotgun (WGS) entry which is preliminary data.</text>
</comment>
<comment type="subunit">
    <text evidence="12">Homotetramer; dimer of dimers.</text>
</comment>
<dbReference type="Gene3D" id="3.20.20.70">
    <property type="entry name" value="Aldolase class I"/>
    <property type="match status" value="1"/>
</dbReference>
<proteinExistence type="inferred from homology"/>
<evidence type="ECO:0000256" key="7">
    <source>
        <dbReference type="ARBA" id="ARBA00022915"/>
    </source>
</evidence>
<dbReference type="GO" id="GO:0005829">
    <property type="term" value="C:cytosol"/>
    <property type="evidence" value="ECO:0007669"/>
    <property type="project" value="TreeGrafter"/>
</dbReference>
<keyword evidence="10 12" id="KW-0704">Schiff base</keyword>
<evidence type="ECO:0000256" key="15">
    <source>
        <dbReference type="PIRSR" id="PIRSR001365-2"/>
    </source>
</evidence>
<keyword evidence="5 12" id="KW-0963">Cytoplasm</keyword>
<evidence type="ECO:0000256" key="5">
    <source>
        <dbReference type="ARBA" id="ARBA00022490"/>
    </source>
</evidence>
<dbReference type="InterPro" id="IPR020625">
    <property type="entry name" value="Schiff_base-form_aldolases_AS"/>
</dbReference>
<evidence type="ECO:0000256" key="9">
    <source>
        <dbReference type="ARBA" id="ARBA00023239"/>
    </source>
</evidence>
<dbReference type="Pfam" id="PF00701">
    <property type="entry name" value="DHDPS"/>
    <property type="match status" value="1"/>
</dbReference>
<dbReference type="PIRSF" id="PIRSF001365">
    <property type="entry name" value="DHDPS"/>
    <property type="match status" value="1"/>
</dbReference>
<dbReference type="CDD" id="cd00950">
    <property type="entry name" value="DHDPS"/>
    <property type="match status" value="1"/>
</dbReference>
<dbReference type="Proteomes" id="UP000824159">
    <property type="component" value="Unassembled WGS sequence"/>
</dbReference>
<comment type="similarity">
    <text evidence="3 12 13">Belongs to the DapA family.</text>
</comment>
<dbReference type="InterPro" id="IPR005263">
    <property type="entry name" value="DapA"/>
</dbReference>
<evidence type="ECO:0000256" key="14">
    <source>
        <dbReference type="PIRSR" id="PIRSR001365-1"/>
    </source>
</evidence>
<accession>A0A9D1KTK2</accession>
<dbReference type="PANTHER" id="PTHR12128:SF66">
    <property type="entry name" value="4-HYDROXY-2-OXOGLUTARATE ALDOLASE, MITOCHONDRIAL"/>
    <property type="match status" value="1"/>
</dbReference>
<dbReference type="NCBIfam" id="TIGR00674">
    <property type="entry name" value="dapA"/>
    <property type="match status" value="1"/>
</dbReference>
<dbReference type="InterPro" id="IPR002220">
    <property type="entry name" value="DapA-like"/>
</dbReference>
<keyword evidence="7 12" id="KW-0220">Diaminopimelate biosynthesis</keyword>
<dbReference type="GO" id="GO:0008840">
    <property type="term" value="F:4-hydroxy-tetrahydrodipicolinate synthase activity"/>
    <property type="evidence" value="ECO:0007669"/>
    <property type="project" value="UniProtKB-UniRule"/>
</dbReference>
<dbReference type="GO" id="GO:0019877">
    <property type="term" value="P:diaminopimelate biosynthetic process"/>
    <property type="evidence" value="ECO:0007669"/>
    <property type="project" value="UniProtKB-UniRule"/>
</dbReference>
<comment type="subcellular location">
    <subcellularLocation>
        <location evidence="12">Cytoplasm</location>
    </subcellularLocation>
</comment>
<comment type="caution">
    <text evidence="12">Was originally thought to be a dihydrodipicolinate synthase (DHDPS), catalyzing the condensation of (S)-aspartate-beta-semialdehyde [(S)-ASA] and pyruvate to dihydrodipicolinate (DHDP). However, it was shown in E.coli that the product of the enzymatic reaction is not dihydrodipicolinate but in fact (4S)-4-hydroxy-2,3,4,5-tetrahydro-(2S)-dipicolinic acid (HTPA), and that the consecutive dehydration reaction leading to DHDP is not spontaneous but catalyzed by DapB.</text>
</comment>
<reference evidence="16" key="2">
    <citation type="journal article" date="2021" name="PeerJ">
        <title>Extensive microbial diversity within the chicken gut microbiome revealed by metagenomics and culture.</title>
        <authorList>
            <person name="Gilroy R."/>
            <person name="Ravi A."/>
            <person name="Getino M."/>
            <person name="Pursley I."/>
            <person name="Horton D.L."/>
            <person name="Alikhan N.F."/>
            <person name="Baker D."/>
            <person name="Gharbi K."/>
            <person name="Hall N."/>
            <person name="Watson M."/>
            <person name="Adriaenssens E.M."/>
            <person name="Foster-Nyarko E."/>
            <person name="Jarju S."/>
            <person name="Secka A."/>
            <person name="Antonio M."/>
            <person name="Oren A."/>
            <person name="Chaudhuri R.R."/>
            <person name="La Ragione R."/>
            <person name="Hildebrand F."/>
            <person name="Pallen M.J."/>
        </authorList>
    </citation>
    <scope>NUCLEOTIDE SEQUENCE</scope>
    <source>
        <strain evidence="16">CHK176-22527</strain>
    </source>
</reference>
<evidence type="ECO:0000313" key="16">
    <source>
        <dbReference type="EMBL" id="HIT98901.1"/>
    </source>
</evidence>
<dbReference type="GO" id="GO:0009089">
    <property type="term" value="P:lysine biosynthetic process via diaminopimelate"/>
    <property type="evidence" value="ECO:0007669"/>
    <property type="project" value="UniProtKB-UniRule"/>
</dbReference>
<comment type="catalytic activity">
    <reaction evidence="11 12">
        <text>L-aspartate 4-semialdehyde + pyruvate = (2S,4S)-4-hydroxy-2,3,4,5-tetrahydrodipicolinate + H2O + H(+)</text>
        <dbReference type="Rhea" id="RHEA:34171"/>
        <dbReference type="ChEBI" id="CHEBI:15361"/>
        <dbReference type="ChEBI" id="CHEBI:15377"/>
        <dbReference type="ChEBI" id="CHEBI:15378"/>
        <dbReference type="ChEBI" id="CHEBI:67139"/>
        <dbReference type="ChEBI" id="CHEBI:537519"/>
        <dbReference type="EC" id="4.3.3.7"/>
    </reaction>
</comment>
<protein>
    <recommendedName>
        <fullName evidence="4 12">4-hydroxy-tetrahydrodipicolinate synthase</fullName>
        <shortName evidence="12">HTPA synthase</shortName>
        <ecNumber evidence="4 12">4.3.3.7</ecNumber>
    </recommendedName>
</protein>
<comment type="function">
    <text evidence="1 12">Catalyzes the condensation of (S)-aspartate-beta-semialdehyde [(S)-ASA] and pyruvate to 4-hydroxy-tetrahydrodipicolinate (HTPA).</text>
</comment>